<dbReference type="Proteomes" id="UP001597033">
    <property type="component" value="Unassembled WGS sequence"/>
</dbReference>
<dbReference type="InterPro" id="IPR036388">
    <property type="entry name" value="WH-like_DNA-bd_sf"/>
</dbReference>
<dbReference type="SMART" id="SM00419">
    <property type="entry name" value="HTH_CRP"/>
    <property type="match status" value="1"/>
</dbReference>
<accession>A0ABW3LS76</accession>
<feature type="domain" description="HTH crp-type" evidence="1">
    <location>
        <begin position="150"/>
        <end position="201"/>
    </location>
</feature>
<evidence type="ECO:0000313" key="2">
    <source>
        <dbReference type="EMBL" id="MFD1040835.1"/>
    </source>
</evidence>
<dbReference type="EMBL" id="JBHTKN010000001">
    <property type="protein sequence ID" value="MFD1040835.1"/>
    <property type="molecule type" value="Genomic_DNA"/>
</dbReference>
<reference evidence="3" key="1">
    <citation type="journal article" date="2019" name="Int. J. Syst. Evol. Microbiol.">
        <title>The Global Catalogue of Microorganisms (GCM) 10K type strain sequencing project: providing services to taxonomists for standard genome sequencing and annotation.</title>
        <authorList>
            <consortium name="The Broad Institute Genomics Platform"/>
            <consortium name="The Broad Institute Genome Sequencing Center for Infectious Disease"/>
            <person name="Wu L."/>
            <person name="Ma J."/>
        </authorList>
    </citation>
    <scope>NUCLEOTIDE SEQUENCE [LARGE SCALE GENOMIC DNA]</scope>
    <source>
        <strain evidence="3">CCUG 55854</strain>
    </source>
</reference>
<evidence type="ECO:0000313" key="3">
    <source>
        <dbReference type="Proteomes" id="UP001597033"/>
    </source>
</evidence>
<dbReference type="RefSeq" id="WP_162376312.1">
    <property type="nucleotide sequence ID" value="NZ_JBHTKN010000001.1"/>
</dbReference>
<name>A0ABW3LS76_9GAMM</name>
<gene>
    <name evidence="2" type="ORF">ACFQ2N_00540</name>
</gene>
<keyword evidence="3" id="KW-1185">Reference proteome</keyword>
<organism evidence="2 3">
    <name type="scientific">Pseudoxanthomonas kaohsiungensis</name>
    <dbReference type="NCBI Taxonomy" id="283923"/>
    <lineage>
        <taxon>Bacteria</taxon>
        <taxon>Pseudomonadati</taxon>
        <taxon>Pseudomonadota</taxon>
        <taxon>Gammaproteobacteria</taxon>
        <taxon>Lysobacterales</taxon>
        <taxon>Lysobacteraceae</taxon>
        <taxon>Pseudoxanthomonas</taxon>
    </lineage>
</organism>
<evidence type="ECO:0000259" key="1">
    <source>
        <dbReference type="SMART" id="SM00419"/>
    </source>
</evidence>
<dbReference type="SUPFAM" id="SSF46785">
    <property type="entry name" value="Winged helix' DNA-binding domain"/>
    <property type="match status" value="1"/>
</dbReference>
<dbReference type="Gene3D" id="1.10.10.10">
    <property type="entry name" value="Winged helix-like DNA-binding domain superfamily/Winged helix DNA-binding domain"/>
    <property type="match status" value="1"/>
</dbReference>
<sequence>MQPLVAQFQAYVQQLTGQAPVWLDWPAGALPGYLKQRYEPYLVSLGEQIWAAAFLREAEPPAPLALRKQLDQLVDGLDVPVAGVCLVAEHLPPYLRTRLVELGQPFVVPGRQLFWPAIGSAETLQRPQRLPPAPVSNLGPAAQQLLIALLLDRLLPPVTIAVAAEALGCTAASVSQAVKALEGSGLVHSETQGRTRVFVLAGPAAVVWQRTQPLLRTPVRQRLRILQADLPREVTLRAGESALATQTDLADPAEPAYAIASRQWPKEIGARHIPTPDAGTCVVELWRYPPEATATGGVVDPLSLFLSLHDSKDERVQLALEDLMEQVAW</sequence>
<protein>
    <recommendedName>
        <fullName evidence="1">HTH crp-type domain-containing protein</fullName>
    </recommendedName>
</protein>
<dbReference type="InterPro" id="IPR036390">
    <property type="entry name" value="WH_DNA-bd_sf"/>
</dbReference>
<dbReference type="InterPro" id="IPR012318">
    <property type="entry name" value="HTH_CRP"/>
</dbReference>
<proteinExistence type="predicted"/>
<comment type="caution">
    <text evidence="2">The sequence shown here is derived from an EMBL/GenBank/DDBJ whole genome shotgun (WGS) entry which is preliminary data.</text>
</comment>